<dbReference type="STRING" id="1618023.UH38_01115"/>
<dbReference type="PROSITE" id="PS00107">
    <property type="entry name" value="PROTEIN_KINASE_ATP"/>
    <property type="match status" value="1"/>
</dbReference>
<evidence type="ECO:0000313" key="5">
    <source>
        <dbReference type="Proteomes" id="UP000032452"/>
    </source>
</evidence>
<dbReference type="PANTHER" id="PTHR37841">
    <property type="entry name" value="GLR2918 PROTEIN"/>
    <property type="match status" value="1"/>
</dbReference>
<dbReference type="Pfam" id="PF00069">
    <property type="entry name" value="Pkinase"/>
    <property type="match status" value="1"/>
</dbReference>
<dbReference type="InterPro" id="IPR032774">
    <property type="entry name" value="WG_beta_rep"/>
</dbReference>
<dbReference type="PROSITE" id="PS50011">
    <property type="entry name" value="PROTEIN_KINASE_DOM"/>
    <property type="match status" value="1"/>
</dbReference>
<feature type="region of interest" description="Disordered" evidence="2">
    <location>
        <begin position="322"/>
        <end position="347"/>
    </location>
</feature>
<accession>A0A0D8ZYC4</accession>
<dbReference type="Pfam" id="PF14903">
    <property type="entry name" value="WG_beta_rep"/>
    <property type="match status" value="5"/>
</dbReference>
<dbReference type="InterPro" id="IPR017441">
    <property type="entry name" value="Protein_kinase_ATP_BS"/>
</dbReference>
<evidence type="ECO:0000256" key="1">
    <source>
        <dbReference type="PROSITE-ProRule" id="PRU10141"/>
    </source>
</evidence>
<dbReference type="PANTHER" id="PTHR37841:SF1">
    <property type="entry name" value="DUF3298 DOMAIN-CONTAINING PROTEIN"/>
    <property type="match status" value="1"/>
</dbReference>
<gene>
    <name evidence="4" type="ORF">UH38_01115</name>
</gene>
<protein>
    <recommendedName>
        <fullName evidence="3">Protein kinase domain-containing protein</fullName>
    </recommendedName>
</protein>
<dbReference type="SMART" id="SM00220">
    <property type="entry name" value="S_TKc"/>
    <property type="match status" value="1"/>
</dbReference>
<comment type="caution">
    <text evidence="4">The sequence shown here is derived from an EMBL/GenBank/DDBJ whole genome shotgun (WGS) entry which is preliminary data.</text>
</comment>
<dbReference type="InterPro" id="IPR000719">
    <property type="entry name" value="Prot_kinase_dom"/>
</dbReference>
<dbReference type="OrthoDB" id="468998at2"/>
<dbReference type="Proteomes" id="UP000032452">
    <property type="component" value="Unassembled WGS sequence"/>
</dbReference>
<dbReference type="CDD" id="cd14014">
    <property type="entry name" value="STKc_PknB_like"/>
    <property type="match status" value="1"/>
</dbReference>
<sequence length="666" mass="74142">MLAQGIVLRNRYQIIKHLGGGAFGDTYLAEDSDLPKNSQCVVKHLKQTHTNPAVLAIARRLFKREAQVLDELGHHDQIPRLLAHFEENEEFYLVQELVDGRDLGHELTPGRRFSEEEVIKLLHDILEVLEVVHQQNIIHRDIKPQNIMRRRKDKKIVLIDFGAVKEIGSLVVNAKGQVSPTIAIGTPGYIPIEQHNRDPKLSSDIYAVGMIGIQALTGLSPQQLQRDNTGELRLRHYISVSDELMAVLTKMVRSHFSQRYPSAKEALQAVNALMPQPTHPFARLISKVPKPIVRGSLIGIGGLGAGILATFAFINRPQPLNPSGQIPIPSPTATSTTPTLSPSPTDSVRRTNVNFAIAPQFEVVRDFSDGLAEIQINGKWGYIDTSGNIVIEPKFDKTNSFSEGLALVWIAGQNWNYIDKKGNFVTNWDFTENSAGEFSQGLAGACIVNTCGYIDKTGNFVIERTFRRAGPFSKEGLAAVQIRDKGGYIDKSGTLAIQPQFARVGYFFEGLARVQIGDKWGYIDETGTLVIQPQFDEGYDFSEGLVLVKIGDKWGYIDKSGNRVIQPQFARAGYFSEGLAVVKIGDKWGYIDKSGNRVIQPQFERGYRFSEGLAGVTISDKIGYIDKTGNFIIQPQFDEGGRFFEGLAWIREPNSKKYGYIRNPLK</sequence>
<reference evidence="4 5" key="1">
    <citation type="submission" date="2015-02" db="EMBL/GenBank/DDBJ databases">
        <title>Draft genome of a novel marine cyanobacterium (Chroococcales) isolated from South Atlantic Ocean.</title>
        <authorList>
            <person name="Rigonato J."/>
            <person name="Alvarenga D.O."/>
            <person name="Branco L.H."/>
            <person name="Varani A.M."/>
            <person name="Brandini F.P."/>
            <person name="Fiore M.F."/>
        </authorList>
    </citation>
    <scope>NUCLEOTIDE SEQUENCE [LARGE SCALE GENOMIC DNA]</scope>
    <source>
        <strain evidence="4 5">CENA595</strain>
    </source>
</reference>
<evidence type="ECO:0000256" key="2">
    <source>
        <dbReference type="SAM" id="MobiDB-lite"/>
    </source>
</evidence>
<name>A0A0D8ZYC4_9CYAN</name>
<dbReference type="GO" id="GO:0005524">
    <property type="term" value="F:ATP binding"/>
    <property type="evidence" value="ECO:0007669"/>
    <property type="project" value="UniProtKB-UniRule"/>
</dbReference>
<dbReference type="SUPFAM" id="SSF56112">
    <property type="entry name" value="Protein kinase-like (PK-like)"/>
    <property type="match status" value="1"/>
</dbReference>
<dbReference type="AlphaFoldDB" id="A0A0D8ZYC4"/>
<evidence type="ECO:0000313" key="4">
    <source>
        <dbReference type="EMBL" id="KJH73407.1"/>
    </source>
</evidence>
<dbReference type="RefSeq" id="WP_045052754.1">
    <property type="nucleotide sequence ID" value="NZ_CAWMDP010000017.1"/>
</dbReference>
<dbReference type="PATRIC" id="fig|1618023.3.peg.1455"/>
<organism evidence="4 5">
    <name type="scientific">Aliterella atlantica CENA595</name>
    <dbReference type="NCBI Taxonomy" id="1618023"/>
    <lineage>
        <taxon>Bacteria</taxon>
        <taxon>Bacillati</taxon>
        <taxon>Cyanobacteriota</taxon>
        <taxon>Cyanophyceae</taxon>
        <taxon>Chroococcidiopsidales</taxon>
        <taxon>Aliterellaceae</taxon>
        <taxon>Aliterella</taxon>
    </lineage>
</organism>
<keyword evidence="1" id="KW-0067">ATP-binding</keyword>
<dbReference type="Gene3D" id="2.10.270.10">
    <property type="entry name" value="Cholin Binding"/>
    <property type="match status" value="1"/>
</dbReference>
<keyword evidence="1" id="KW-0547">Nucleotide-binding</keyword>
<dbReference type="GO" id="GO:0004672">
    <property type="term" value="F:protein kinase activity"/>
    <property type="evidence" value="ECO:0007669"/>
    <property type="project" value="InterPro"/>
</dbReference>
<proteinExistence type="predicted"/>
<keyword evidence="5" id="KW-1185">Reference proteome</keyword>
<feature type="compositionally biased region" description="Low complexity" evidence="2">
    <location>
        <begin position="331"/>
        <end position="346"/>
    </location>
</feature>
<dbReference type="EMBL" id="JYON01000001">
    <property type="protein sequence ID" value="KJH73407.1"/>
    <property type="molecule type" value="Genomic_DNA"/>
</dbReference>
<feature type="domain" description="Protein kinase" evidence="3">
    <location>
        <begin position="12"/>
        <end position="282"/>
    </location>
</feature>
<dbReference type="Gene3D" id="1.10.510.10">
    <property type="entry name" value="Transferase(Phosphotransferase) domain 1"/>
    <property type="match status" value="1"/>
</dbReference>
<dbReference type="InterPro" id="IPR011009">
    <property type="entry name" value="Kinase-like_dom_sf"/>
</dbReference>
<feature type="binding site" evidence="1">
    <location>
        <position position="43"/>
    </location>
    <ligand>
        <name>ATP</name>
        <dbReference type="ChEBI" id="CHEBI:30616"/>
    </ligand>
</feature>
<dbReference type="SUPFAM" id="SSF69360">
    <property type="entry name" value="Cell wall binding repeat"/>
    <property type="match status" value="3"/>
</dbReference>
<evidence type="ECO:0000259" key="3">
    <source>
        <dbReference type="PROSITE" id="PS50011"/>
    </source>
</evidence>